<dbReference type="PANTHER" id="PTHR24379:SF127">
    <property type="entry name" value="BLOODY FINGERS-RELATED"/>
    <property type="match status" value="1"/>
</dbReference>
<feature type="compositionally biased region" description="Acidic residues" evidence="6">
    <location>
        <begin position="1308"/>
        <end position="1318"/>
    </location>
</feature>
<feature type="compositionally biased region" description="Polar residues" evidence="6">
    <location>
        <begin position="432"/>
        <end position="447"/>
    </location>
</feature>
<evidence type="ECO:0000259" key="7">
    <source>
        <dbReference type="PROSITE" id="PS50157"/>
    </source>
</evidence>
<protein>
    <submittedName>
        <fullName evidence="9">Zinc finger protein 236-like</fullName>
    </submittedName>
</protein>
<feature type="domain" description="C2H2-type" evidence="7">
    <location>
        <begin position="722"/>
        <end position="750"/>
    </location>
</feature>
<evidence type="ECO:0000256" key="5">
    <source>
        <dbReference type="PROSITE-ProRule" id="PRU00042"/>
    </source>
</evidence>
<evidence type="ECO:0000256" key="3">
    <source>
        <dbReference type="ARBA" id="ARBA00022771"/>
    </source>
</evidence>
<dbReference type="PROSITE" id="PS50157">
    <property type="entry name" value="ZINC_FINGER_C2H2_2"/>
    <property type="match status" value="11"/>
</dbReference>
<gene>
    <name evidence="9" type="primary">LOC106820764</name>
</gene>
<feature type="region of interest" description="Disordered" evidence="6">
    <location>
        <begin position="253"/>
        <end position="288"/>
    </location>
</feature>
<evidence type="ECO:0000313" key="8">
    <source>
        <dbReference type="Proteomes" id="UP000695022"/>
    </source>
</evidence>
<dbReference type="InterPro" id="IPR036236">
    <property type="entry name" value="Znf_C2H2_sf"/>
</dbReference>
<evidence type="ECO:0000313" key="9">
    <source>
        <dbReference type="RefSeq" id="XP_014680807.1"/>
    </source>
</evidence>
<feature type="domain" description="C2H2-type" evidence="7">
    <location>
        <begin position="309"/>
        <end position="338"/>
    </location>
</feature>
<feature type="domain" description="C2H2-type" evidence="7">
    <location>
        <begin position="1246"/>
        <end position="1274"/>
    </location>
</feature>
<keyword evidence="4" id="KW-0862">Zinc</keyword>
<keyword evidence="8" id="KW-1185">Reference proteome</keyword>
<feature type="region of interest" description="Disordered" evidence="6">
    <location>
        <begin position="1296"/>
        <end position="1326"/>
    </location>
</feature>
<dbReference type="SUPFAM" id="SSF57667">
    <property type="entry name" value="beta-beta-alpha zinc fingers"/>
    <property type="match status" value="4"/>
</dbReference>
<dbReference type="RefSeq" id="XP_014680807.1">
    <property type="nucleotide sequence ID" value="XM_014825321.1"/>
</dbReference>
<feature type="compositionally biased region" description="Polar residues" evidence="6">
    <location>
        <begin position="262"/>
        <end position="288"/>
    </location>
</feature>
<dbReference type="GeneID" id="106820764"/>
<dbReference type="InterPro" id="IPR013087">
    <property type="entry name" value="Znf_C2H2_type"/>
</dbReference>
<keyword evidence="3 5" id="KW-0863">Zinc-finger</keyword>
<evidence type="ECO:0000256" key="2">
    <source>
        <dbReference type="ARBA" id="ARBA00022737"/>
    </source>
</evidence>
<evidence type="ECO:0000256" key="4">
    <source>
        <dbReference type="ARBA" id="ARBA00022833"/>
    </source>
</evidence>
<feature type="compositionally biased region" description="Polar residues" evidence="6">
    <location>
        <begin position="566"/>
        <end position="578"/>
    </location>
</feature>
<feature type="compositionally biased region" description="Polar residues" evidence="6">
    <location>
        <begin position="525"/>
        <end position="544"/>
    </location>
</feature>
<evidence type="ECO:0000256" key="1">
    <source>
        <dbReference type="ARBA" id="ARBA00022723"/>
    </source>
</evidence>
<feature type="domain" description="C2H2-type" evidence="7">
    <location>
        <begin position="667"/>
        <end position="694"/>
    </location>
</feature>
<keyword evidence="1" id="KW-0479">Metal-binding</keyword>
<name>A0ABM1F8N6_PRICU</name>
<dbReference type="Pfam" id="PF00096">
    <property type="entry name" value="zf-C2H2"/>
    <property type="match status" value="2"/>
</dbReference>
<feature type="domain" description="C2H2-type" evidence="7">
    <location>
        <begin position="825"/>
        <end position="852"/>
    </location>
</feature>
<feature type="region of interest" description="Disordered" evidence="6">
    <location>
        <begin position="62"/>
        <end position="90"/>
    </location>
</feature>
<dbReference type="SMART" id="SM00355">
    <property type="entry name" value="ZnF_C2H2"/>
    <property type="match status" value="19"/>
</dbReference>
<sequence length="1521" mass="169474">MMESNQASSLLEHKLDADTFICGLCKDQFHDYNVFIEHKRLHTAGSGNKLGVSKQLVVESPSMHNTRKRKTAQCLTTSKPSKTHVDSTADEMECSTRKVRKHTSDLLTKTSDRNTSVSVKVKRERFEDHKIGNQPNFTVSAKSETRTVPSNPQCVHTLHTRKSTRLIARQHRKAKKASFEPDVHEKSGARNVATACSTRTGVHVLKPESDLTRDQVDVRSQPIHVSDDGVVHEKLVATAMKTHHGLSRITTRQITAKKAVSPTDSTRQGISNASTQTNSCVEKTENGQPKSPCFRSQITVYMKAGIYTYQCDKCKEIFDTYIILRRHQRRPVKIEEATVQELESIPGDMVKRDSNRNITGKKGQIVTFIRDTDKPRRGRRPKFIPNVTICHGSKTALCLADGTFQCQQCKVTLKTLQEMEEHCSMRAVKDATGSTLSSKMGKSSTVDTGAGGDQVGSKGTLQAPHETHDAGNSTDGTLQRPHETPDAGNSKDGTLQGSHETPDAGNSKDGTLQGSHETPDAGNSKDGTLQGSHETPDAGNSTDGALQAPPEINHVNQSTNEHDTNADSSGSESPNFSVDSDCIEVIPVFDTQEEEDEFQDYCNSVDLSVVDGLFVRELVEQTGETAATRRSRPRDLVLYRCSVCSKFLSCRKKAREHCVHHADLSPFVCPRCGDQFKLKSNLTVHMRYHTGNMFKCSACPAEFARKDILRNHLTSMHVADGLDCRLCGRVMRSLPTLRNHVKIKHPGAAGRQYIASLRKNERSSPFVLHQCQFCSRYFKKASELDKHLVQHDANMRYRFACKLCDNVSTDAASLRKHCRMHSLVYACAECDGKCVSTLALMEHLTQHSRDKERVESLFRESINCSFYLPDRYIVNEDMKTTAVTDIINQLDIESNWLDDFLKHGATSPNVPPSPGTILIEQACEKASSTPPRLSTALQSLDNGQADVGNVHGSGSVTELKAAMNAENENVDDDDVATNVGYKACSNDWLSQYRKLNAGLLLLIRDLYGPLECEFCGILFCDEPHFHIHVQRHEKSSLKCHFPECKFVTPSKMSLKLHVESAHVKKSFSCVKCDHEAKGRVALWRHCKATHVNAMCCHICKQQFADHELLKSHFEEEHVDNDRRFTSRVVGRHHVCETCGKVFTRTNDLKRHEFWHKGVKPIKCTKANCHFSCRSKSHLSEHVRVKHANTTHLCHLCGVKYKSQRCLAAHVSVHETGAAYACAHCAYTGATEERLKQHLETHKLRVFRCRLCAYVVTTKVSITKHYKEVHPGAERDPEVVPVESIEEKRIYKRGAATVSPPLRRRPPRDEEEECEELQEEAGSVEGREEGELLCGELQLLNKLTSGAGLMPGQVLHCQYDADGSIQLIVADGALEEDGRYVVAEQQQQEEEEETHGNGMQDVFDAQHIITVKEEPAPLDEPMIIVFDGSSENQEQLLQQVVDGRLSLIGEDQLACLEAQVPTAGSHETIVTYVDQSAECIFESAEISADEQSSIDRTQTAVQVLEQLMSLTPSAAASSQISK</sequence>
<proteinExistence type="predicted"/>
<feature type="domain" description="C2H2-type" evidence="7">
    <location>
        <begin position="769"/>
        <end position="796"/>
    </location>
</feature>
<feature type="domain" description="C2H2-type" evidence="7">
    <location>
        <begin position="799"/>
        <end position="822"/>
    </location>
</feature>
<feature type="domain" description="C2H2-type" evidence="7">
    <location>
        <begin position="639"/>
        <end position="666"/>
    </location>
</feature>
<keyword evidence="2" id="KW-0677">Repeat</keyword>
<feature type="domain" description="C2H2-type" evidence="7">
    <location>
        <begin position="1133"/>
        <end position="1160"/>
    </location>
</feature>
<reference evidence="9" key="1">
    <citation type="submission" date="2025-08" db="UniProtKB">
        <authorList>
            <consortium name="RefSeq"/>
        </authorList>
    </citation>
    <scope>IDENTIFICATION</scope>
</reference>
<feature type="domain" description="C2H2-type" evidence="7">
    <location>
        <begin position="694"/>
        <end position="722"/>
    </location>
</feature>
<organism evidence="8 9">
    <name type="scientific">Priapulus caudatus</name>
    <name type="common">Priapulid worm</name>
    <dbReference type="NCBI Taxonomy" id="37621"/>
    <lineage>
        <taxon>Eukaryota</taxon>
        <taxon>Metazoa</taxon>
        <taxon>Ecdysozoa</taxon>
        <taxon>Scalidophora</taxon>
        <taxon>Priapulida</taxon>
        <taxon>Priapulimorpha</taxon>
        <taxon>Priapulimorphida</taxon>
        <taxon>Priapulidae</taxon>
        <taxon>Priapulus</taxon>
    </lineage>
</organism>
<evidence type="ECO:0000256" key="6">
    <source>
        <dbReference type="SAM" id="MobiDB-lite"/>
    </source>
</evidence>
<dbReference type="Gene3D" id="3.30.160.60">
    <property type="entry name" value="Classic Zinc Finger"/>
    <property type="match status" value="5"/>
</dbReference>
<feature type="region of interest" description="Disordered" evidence="6">
    <location>
        <begin position="430"/>
        <end position="578"/>
    </location>
</feature>
<dbReference type="PANTHER" id="PTHR24379">
    <property type="entry name" value="KRAB AND ZINC FINGER DOMAIN-CONTAINING"/>
    <property type="match status" value="1"/>
</dbReference>
<dbReference type="PROSITE" id="PS00028">
    <property type="entry name" value="ZINC_FINGER_C2H2_1"/>
    <property type="match status" value="12"/>
</dbReference>
<feature type="domain" description="C2H2-type" evidence="7">
    <location>
        <begin position="20"/>
        <end position="47"/>
    </location>
</feature>
<accession>A0ABM1F8N6</accession>
<dbReference type="Proteomes" id="UP000695022">
    <property type="component" value="Unplaced"/>
</dbReference>
<feature type="region of interest" description="Disordered" evidence="6">
    <location>
        <begin position="133"/>
        <end position="153"/>
    </location>
</feature>